<dbReference type="Pfam" id="PF13302">
    <property type="entry name" value="Acetyltransf_3"/>
    <property type="match status" value="1"/>
</dbReference>
<dbReference type="CDD" id="cd04301">
    <property type="entry name" value="NAT_SF"/>
    <property type="match status" value="1"/>
</dbReference>
<reference evidence="2 3" key="1">
    <citation type="submission" date="2019-02" db="EMBL/GenBank/DDBJ databases">
        <title>Shewanella sp. D4-2 isolated from Dokdo Island.</title>
        <authorList>
            <person name="Baek K."/>
        </authorList>
    </citation>
    <scope>NUCLEOTIDE SEQUENCE [LARGE SCALE GENOMIC DNA]</scope>
    <source>
        <strain evidence="2 3">D4-2</strain>
    </source>
</reference>
<dbReference type="InterPro" id="IPR000182">
    <property type="entry name" value="GNAT_dom"/>
</dbReference>
<sequence>MEIALYTDRLKIRNLQASDWPFVLAIQTNPSVNQYIRDVEDEQTIRRKFEQRLELPEFDSGEWFSLAIERIGTRELVGITGFCCACSQSQRAEVGYVIAPEFQGLGFASESLEAVIDWGAHQFSIRKFVAHCAAANLESQRVLQKSGFMQEGLLKQHTVVNGKAHDDVCFGLLSKQRV</sequence>
<dbReference type="OrthoDB" id="7852312at2"/>
<proteinExistence type="predicted"/>
<protein>
    <submittedName>
        <fullName evidence="2">N-acetyltransferase</fullName>
    </submittedName>
</protein>
<evidence type="ECO:0000259" key="1">
    <source>
        <dbReference type="PROSITE" id="PS51186"/>
    </source>
</evidence>
<organism evidence="2 3">
    <name type="scientific">Shewanella maritima</name>
    <dbReference type="NCBI Taxonomy" id="2520507"/>
    <lineage>
        <taxon>Bacteria</taxon>
        <taxon>Pseudomonadati</taxon>
        <taxon>Pseudomonadota</taxon>
        <taxon>Gammaproteobacteria</taxon>
        <taxon>Alteromonadales</taxon>
        <taxon>Shewanellaceae</taxon>
        <taxon>Shewanella</taxon>
    </lineage>
</organism>
<dbReference type="AlphaFoldDB" id="A0A411PKW3"/>
<dbReference type="KEGG" id="smai:EXU30_16830"/>
<dbReference type="PANTHER" id="PTHR43792:SF1">
    <property type="entry name" value="N-ACETYLTRANSFERASE DOMAIN-CONTAINING PROTEIN"/>
    <property type="match status" value="1"/>
</dbReference>
<dbReference type="EMBL" id="CP036200">
    <property type="protein sequence ID" value="QBF84148.1"/>
    <property type="molecule type" value="Genomic_DNA"/>
</dbReference>
<gene>
    <name evidence="2" type="ORF">EXU30_16830</name>
</gene>
<dbReference type="InterPro" id="IPR016181">
    <property type="entry name" value="Acyl_CoA_acyltransferase"/>
</dbReference>
<dbReference type="GO" id="GO:0016747">
    <property type="term" value="F:acyltransferase activity, transferring groups other than amino-acyl groups"/>
    <property type="evidence" value="ECO:0007669"/>
    <property type="project" value="InterPro"/>
</dbReference>
<dbReference type="Gene3D" id="3.40.630.30">
    <property type="match status" value="1"/>
</dbReference>
<dbReference type="InterPro" id="IPR051531">
    <property type="entry name" value="N-acetyltransferase"/>
</dbReference>
<keyword evidence="2" id="KW-0808">Transferase</keyword>
<feature type="domain" description="N-acetyltransferase" evidence="1">
    <location>
        <begin position="10"/>
        <end position="166"/>
    </location>
</feature>
<evidence type="ECO:0000313" key="2">
    <source>
        <dbReference type="EMBL" id="QBF84148.1"/>
    </source>
</evidence>
<dbReference type="Proteomes" id="UP000291106">
    <property type="component" value="Chromosome"/>
</dbReference>
<keyword evidence="3" id="KW-1185">Reference proteome</keyword>
<dbReference type="PANTHER" id="PTHR43792">
    <property type="entry name" value="GNAT FAMILY, PUTATIVE (AFU_ORTHOLOGUE AFUA_3G00765)-RELATED-RELATED"/>
    <property type="match status" value="1"/>
</dbReference>
<dbReference type="PROSITE" id="PS51186">
    <property type="entry name" value="GNAT"/>
    <property type="match status" value="1"/>
</dbReference>
<evidence type="ECO:0000313" key="3">
    <source>
        <dbReference type="Proteomes" id="UP000291106"/>
    </source>
</evidence>
<dbReference type="SUPFAM" id="SSF55729">
    <property type="entry name" value="Acyl-CoA N-acyltransferases (Nat)"/>
    <property type="match status" value="1"/>
</dbReference>
<accession>A0A411PKW3</accession>
<dbReference type="RefSeq" id="WP_130601969.1">
    <property type="nucleotide sequence ID" value="NZ_CP036200.1"/>
</dbReference>
<name>A0A411PKW3_9GAMM</name>